<feature type="transmembrane region" description="Helical" evidence="13">
    <location>
        <begin position="212"/>
        <end position="232"/>
    </location>
</feature>
<organism evidence="16 17">
    <name type="scientific">Cohaesibacter marisflavi</name>
    <dbReference type="NCBI Taxonomy" id="655353"/>
    <lineage>
        <taxon>Bacteria</taxon>
        <taxon>Pseudomonadati</taxon>
        <taxon>Pseudomonadota</taxon>
        <taxon>Alphaproteobacteria</taxon>
        <taxon>Hyphomicrobiales</taxon>
        <taxon>Cohaesibacteraceae</taxon>
    </lineage>
</organism>
<dbReference type="GO" id="GO:0000155">
    <property type="term" value="F:phosphorelay sensor kinase activity"/>
    <property type="evidence" value="ECO:0007669"/>
    <property type="project" value="InterPro"/>
</dbReference>
<dbReference type="SUPFAM" id="SSF47384">
    <property type="entry name" value="Homodimeric domain of signal transducing histidine kinase"/>
    <property type="match status" value="1"/>
</dbReference>
<dbReference type="InterPro" id="IPR005467">
    <property type="entry name" value="His_kinase_dom"/>
</dbReference>
<keyword evidence="7" id="KW-0547">Nucleotide-binding</keyword>
<dbReference type="InterPro" id="IPR036097">
    <property type="entry name" value="HisK_dim/P_sf"/>
</dbReference>
<keyword evidence="4" id="KW-0597">Phosphoprotein</keyword>
<dbReference type="Proteomes" id="UP000199236">
    <property type="component" value="Unassembled WGS sequence"/>
</dbReference>
<dbReference type="SMART" id="SM00387">
    <property type="entry name" value="HATPase_c"/>
    <property type="match status" value="1"/>
</dbReference>
<proteinExistence type="predicted"/>
<dbReference type="CDD" id="cd00075">
    <property type="entry name" value="HATPase"/>
    <property type="match status" value="1"/>
</dbReference>
<dbReference type="PROSITE" id="PS50109">
    <property type="entry name" value="HIS_KIN"/>
    <property type="match status" value="1"/>
</dbReference>
<keyword evidence="10 13" id="KW-1133">Transmembrane helix</keyword>
<evidence type="ECO:0000256" key="1">
    <source>
        <dbReference type="ARBA" id="ARBA00000085"/>
    </source>
</evidence>
<dbReference type="GO" id="GO:0005886">
    <property type="term" value="C:plasma membrane"/>
    <property type="evidence" value="ECO:0007669"/>
    <property type="project" value="TreeGrafter"/>
</dbReference>
<evidence type="ECO:0000256" key="9">
    <source>
        <dbReference type="ARBA" id="ARBA00022840"/>
    </source>
</evidence>
<dbReference type="InterPro" id="IPR036890">
    <property type="entry name" value="HATPase_C_sf"/>
</dbReference>
<gene>
    <name evidence="16" type="ORF">SAMN04488056_11214</name>
</gene>
<keyword evidence="13" id="KW-0472">Membrane</keyword>
<evidence type="ECO:0000256" key="12">
    <source>
        <dbReference type="SAM" id="MobiDB-lite"/>
    </source>
</evidence>
<dbReference type="Gene3D" id="1.20.5.1040">
    <property type="entry name" value="Sensor protein qsec"/>
    <property type="match status" value="1"/>
</dbReference>
<dbReference type="SUPFAM" id="SSF55874">
    <property type="entry name" value="ATPase domain of HSP90 chaperone/DNA topoisomerase II/histidine kinase"/>
    <property type="match status" value="1"/>
</dbReference>
<dbReference type="Gene3D" id="3.30.565.10">
    <property type="entry name" value="Histidine kinase-like ATPase, C-terminal domain"/>
    <property type="match status" value="1"/>
</dbReference>
<dbReference type="InterPro" id="IPR050428">
    <property type="entry name" value="TCS_sensor_his_kinase"/>
</dbReference>
<dbReference type="AlphaFoldDB" id="A0A1I5JQE4"/>
<dbReference type="CDD" id="cd00082">
    <property type="entry name" value="HisKA"/>
    <property type="match status" value="1"/>
</dbReference>
<dbReference type="Pfam" id="PF02518">
    <property type="entry name" value="HATPase_c"/>
    <property type="match status" value="1"/>
</dbReference>
<feature type="domain" description="HAMP" evidence="15">
    <location>
        <begin position="233"/>
        <end position="285"/>
    </location>
</feature>
<evidence type="ECO:0000259" key="14">
    <source>
        <dbReference type="PROSITE" id="PS50109"/>
    </source>
</evidence>
<evidence type="ECO:0000256" key="13">
    <source>
        <dbReference type="SAM" id="Phobius"/>
    </source>
</evidence>
<dbReference type="EMBL" id="FOVR01000012">
    <property type="protein sequence ID" value="SFO74621.1"/>
    <property type="molecule type" value="Genomic_DNA"/>
</dbReference>
<dbReference type="RefSeq" id="WP_090074706.1">
    <property type="nucleotide sequence ID" value="NZ_FOVR01000012.1"/>
</dbReference>
<dbReference type="STRING" id="655353.SAMN04488056_11214"/>
<evidence type="ECO:0000256" key="10">
    <source>
        <dbReference type="ARBA" id="ARBA00022989"/>
    </source>
</evidence>
<evidence type="ECO:0000256" key="7">
    <source>
        <dbReference type="ARBA" id="ARBA00022741"/>
    </source>
</evidence>
<evidence type="ECO:0000256" key="5">
    <source>
        <dbReference type="ARBA" id="ARBA00022679"/>
    </source>
</evidence>
<comment type="catalytic activity">
    <reaction evidence="1">
        <text>ATP + protein L-histidine = ADP + protein N-phospho-L-histidine.</text>
        <dbReference type="EC" id="2.7.13.3"/>
    </reaction>
</comment>
<accession>A0A1I5JQE4</accession>
<keyword evidence="5" id="KW-0808">Transferase</keyword>
<dbReference type="Pfam" id="PF00512">
    <property type="entry name" value="HisKA"/>
    <property type="match status" value="1"/>
</dbReference>
<dbReference type="GO" id="GO:0005524">
    <property type="term" value="F:ATP binding"/>
    <property type="evidence" value="ECO:0007669"/>
    <property type="project" value="UniProtKB-KW"/>
</dbReference>
<evidence type="ECO:0000256" key="6">
    <source>
        <dbReference type="ARBA" id="ARBA00022692"/>
    </source>
</evidence>
<keyword evidence="6 13" id="KW-0812">Transmembrane</keyword>
<feature type="compositionally biased region" description="Basic and acidic residues" evidence="12">
    <location>
        <begin position="121"/>
        <end position="132"/>
    </location>
</feature>
<protein>
    <recommendedName>
        <fullName evidence="3">histidine kinase</fullName>
        <ecNumber evidence="3">2.7.13.3</ecNumber>
    </recommendedName>
</protein>
<evidence type="ECO:0000256" key="11">
    <source>
        <dbReference type="ARBA" id="ARBA00023012"/>
    </source>
</evidence>
<dbReference type="PANTHER" id="PTHR45436:SF14">
    <property type="entry name" value="SENSOR PROTEIN QSEC"/>
    <property type="match status" value="1"/>
</dbReference>
<dbReference type="InterPro" id="IPR003660">
    <property type="entry name" value="HAMP_dom"/>
</dbReference>
<evidence type="ECO:0000256" key="8">
    <source>
        <dbReference type="ARBA" id="ARBA00022777"/>
    </source>
</evidence>
<dbReference type="SMART" id="SM00388">
    <property type="entry name" value="HisKA"/>
    <property type="match status" value="1"/>
</dbReference>
<dbReference type="Gene3D" id="1.10.287.130">
    <property type="match status" value="1"/>
</dbReference>
<dbReference type="PANTHER" id="PTHR45436">
    <property type="entry name" value="SENSOR HISTIDINE KINASE YKOH"/>
    <property type="match status" value="1"/>
</dbReference>
<comment type="subcellular location">
    <subcellularLocation>
        <location evidence="2">Membrane</location>
        <topology evidence="2">Multi-pass membrane protein</topology>
    </subcellularLocation>
</comment>
<reference evidence="16 17" key="1">
    <citation type="submission" date="2016-10" db="EMBL/GenBank/DDBJ databases">
        <authorList>
            <person name="de Groot N.N."/>
        </authorList>
    </citation>
    <scope>NUCLEOTIDE SEQUENCE [LARGE SCALE GENOMIC DNA]</scope>
    <source>
        <strain evidence="16 17">CGMCC 1.9157</strain>
    </source>
</reference>
<dbReference type="InterPro" id="IPR003594">
    <property type="entry name" value="HATPase_dom"/>
</dbReference>
<evidence type="ECO:0000313" key="17">
    <source>
        <dbReference type="Proteomes" id="UP000199236"/>
    </source>
</evidence>
<feature type="domain" description="Histidine kinase" evidence="14">
    <location>
        <begin position="293"/>
        <end position="500"/>
    </location>
</feature>
<keyword evidence="11" id="KW-0902">Two-component regulatory system</keyword>
<dbReference type="EC" id="2.7.13.3" evidence="3"/>
<evidence type="ECO:0000259" key="15">
    <source>
        <dbReference type="PROSITE" id="PS50885"/>
    </source>
</evidence>
<keyword evidence="8 16" id="KW-0418">Kinase</keyword>
<evidence type="ECO:0000313" key="16">
    <source>
        <dbReference type="EMBL" id="SFO74621.1"/>
    </source>
</evidence>
<evidence type="ECO:0000256" key="3">
    <source>
        <dbReference type="ARBA" id="ARBA00012438"/>
    </source>
</evidence>
<dbReference type="OrthoDB" id="9809766at2"/>
<dbReference type="InterPro" id="IPR003661">
    <property type="entry name" value="HisK_dim/P_dom"/>
</dbReference>
<keyword evidence="17" id="KW-1185">Reference proteome</keyword>
<dbReference type="PROSITE" id="PS50885">
    <property type="entry name" value="HAMP"/>
    <property type="match status" value="1"/>
</dbReference>
<evidence type="ECO:0000256" key="4">
    <source>
        <dbReference type="ARBA" id="ARBA00022553"/>
    </source>
</evidence>
<evidence type="ECO:0000256" key="2">
    <source>
        <dbReference type="ARBA" id="ARBA00004141"/>
    </source>
</evidence>
<keyword evidence="9" id="KW-0067">ATP-binding</keyword>
<feature type="region of interest" description="Disordered" evidence="12">
    <location>
        <begin position="109"/>
        <end position="133"/>
    </location>
</feature>
<sequence>MKLKSFVKNSLQLRLSLGLALGVGLLWAAATTVSGFVVKHELDGAFDQALAEAVERLLPPVIHDIVEGRDTRDEMGNLEIDGLKLGRIGRSWREERGLDREGFKRRLHRERDDEDDNEKDEDSHEREDDEKPVFTSPESQYLTYIVRDAQGRILLQSKNAEADIFPSVEQLGFLTLDDYRIFTGSTLDGNVIISVADPMARRQRAAHDTLEALAMPLFILVPLSMLGVWLLVRISMRSIRGFRAEIEARGSGDLSLISAENLPSEIEPVADAVNNLLDRMRRTLEAERSFTANSAHELRTPVAAALAQTQRLISEAKDAPLQERARQIETALKSLSRLTEKLMQLARAEGGAMLSEEARDILPIFALVLDEFREDSDRLKIRLPNKPVPLLIDANVFAILLRNLIENALKHATANSLVEIELRQNGELVVRNDCNAITPDILSRLTRPFERGQTGAKGSGVGLAIVAAIVKGSGASLRLNSPIAGKARGFEAIVSFSPKGE</sequence>
<name>A0A1I5JQE4_9HYPH</name>